<protein>
    <submittedName>
        <fullName evidence="2">Uncharacterized protein</fullName>
    </submittedName>
</protein>
<name>A0AA38VDU0_9PEZI</name>
<feature type="compositionally biased region" description="Polar residues" evidence="1">
    <location>
        <begin position="1"/>
        <end position="10"/>
    </location>
</feature>
<gene>
    <name evidence="2" type="ORF">NKR19_g9192</name>
</gene>
<feature type="region of interest" description="Disordered" evidence="1">
    <location>
        <begin position="1"/>
        <end position="96"/>
    </location>
</feature>
<reference evidence="2" key="1">
    <citation type="submission" date="2022-07" db="EMBL/GenBank/DDBJ databases">
        <title>Fungi with potential for degradation of polypropylene.</title>
        <authorList>
            <person name="Gostincar C."/>
        </authorList>
    </citation>
    <scope>NUCLEOTIDE SEQUENCE</scope>
    <source>
        <strain evidence="2">EXF-13287</strain>
    </source>
</reference>
<dbReference type="AlphaFoldDB" id="A0AA38VDU0"/>
<comment type="caution">
    <text evidence="2">The sequence shown here is derived from an EMBL/GenBank/DDBJ whole genome shotgun (WGS) entry which is preliminary data.</text>
</comment>
<evidence type="ECO:0000313" key="2">
    <source>
        <dbReference type="EMBL" id="KAJ9133028.1"/>
    </source>
</evidence>
<sequence length="148" mass="16398">MSSEPTTTRPNDYERHLVSETDSDGSISITTTSPTNQEPSTEEIDGAMVIDESARNKHDNESVTAPKSLNIGTRVQEWLESDKKHNDNKSQGSDNESAMTYDLLVLANNDNDHANNDGFLYPGLGTDLILLFFEEDDDDGNTIIEDMD</sequence>
<dbReference type="Proteomes" id="UP001174691">
    <property type="component" value="Unassembled WGS sequence"/>
</dbReference>
<proteinExistence type="predicted"/>
<feature type="compositionally biased region" description="Low complexity" evidence="1">
    <location>
        <begin position="24"/>
        <end position="35"/>
    </location>
</feature>
<evidence type="ECO:0000313" key="3">
    <source>
        <dbReference type="Proteomes" id="UP001174691"/>
    </source>
</evidence>
<accession>A0AA38VDU0</accession>
<feature type="compositionally biased region" description="Polar residues" evidence="1">
    <location>
        <begin position="62"/>
        <end position="73"/>
    </location>
</feature>
<feature type="compositionally biased region" description="Basic and acidic residues" evidence="1">
    <location>
        <begin position="52"/>
        <end position="61"/>
    </location>
</feature>
<organism evidence="2 3">
    <name type="scientific">Coniochaeta hoffmannii</name>
    <dbReference type="NCBI Taxonomy" id="91930"/>
    <lineage>
        <taxon>Eukaryota</taxon>
        <taxon>Fungi</taxon>
        <taxon>Dikarya</taxon>
        <taxon>Ascomycota</taxon>
        <taxon>Pezizomycotina</taxon>
        <taxon>Sordariomycetes</taxon>
        <taxon>Sordariomycetidae</taxon>
        <taxon>Coniochaetales</taxon>
        <taxon>Coniochaetaceae</taxon>
        <taxon>Coniochaeta</taxon>
    </lineage>
</organism>
<keyword evidence="3" id="KW-1185">Reference proteome</keyword>
<dbReference type="EMBL" id="JANBVN010000210">
    <property type="protein sequence ID" value="KAJ9133028.1"/>
    <property type="molecule type" value="Genomic_DNA"/>
</dbReference>
<evidence type="ECO:0000256" key="1">
    <source>
        <dbReference type="SAM" id="MobiDB-lite"/>
    </source>
</evidence>